<organism evidence="12 13">
    <name type="scientific">Crateriforma conspicua</name>
    <dbReference type="NCBI Taxonomy" id="2527996"/>
    <lineage>
        <taxon>Bacteria</taxon>
        <taxon>Pseudomonadati</taxon>
        <taxon>Planctomycetota</taxon>
        <taxon>Planctomycetia</taxon>
        <taxon>Planctomycetales</taxon>
        <taxon>Planctomycetaceae</taxon>
        <taxon>Crateriforma</taxon>
    </lineage>
</organism>
<dbReference type="Gene3D" id="1.10.3470.10">
    <property type="entry name" value="ABC transporter involved in vitamin B12 uptake, BtuC"/>
    <property type="match status" value="1"/>
</dbReference>
<evidence type="ECO:0000256" key="4">
    <source>
        <dbReference type="ARBA" id="ARBA00022475"/>
    </source>
</evidence>
<keyword evidence="4" id="KW-1003">Cell membrane</keyword>
<dbReference type="InterPro" id="IPR037294">
    <property type="entry name" value="ABC_BtuC-like"/>
</dbReference>
<dbReference type="SUPFAM" id="SSF81345">
    <property type="entry name" value="ABC transporter involved in vitamin B12 uptake, BtuC"/>
    <property type="match status" value="1"/>
</dbReference>
<evidence type="ECO:0000313" key="12">
    <source>
        <dbReference type="EMBL" id="TWT69225.1"/>
    </source>
</evidence>
<dbReference type="CDD" id="cd06550">
    <property type="entry name" value="TM_ABC_iron-siderophores_like"/>
    <property type="match status" value="1"/>
</dbReference>
<accession>A0A5C5Y4J2</accession>
<feature type="region of interest" description="Disordered" evidence="9">
    <location>
        <begin position="486"/>
        <end position="525"/>
    </location>
</feature>
<keyword evidence="3 8" id="KW-0813">Transport</keyword>
<evidence type="ECO:0000256" key="3">
    <source>
        <dbReference type="ARBA" id="ARBA00022448"/>
    </source>
</evidence>
<dbReference type="GO" id="GO:0010043">
    <property type="term" value="P:response to zinc ion"/>
    <property type="evidence" value="ECO:0007669"/>
    <property type="project" value="TreeGrafter"/>
</dbReference>
<dbReference type="PANTHER" id="PTHR30477:SF3">
    <property type="entry name" value="METAL TRANSPORT SYSTEM MEMBRANE PROTEIN CT_069-RELATED"/>
    <property type="match status" value="1"/>
</dbReference>
<evidence type="ECO:0000256" key="7">
    <source>
        <dbReference type="ARBA" id="ARBA00023136"/>
    </source>
</evidence>
<dbReference type="EMBL" id="SJPL01000001">
    <property type="protein sequence ID" value="TWT69225.1"/>
    <property type="molecule type" value="Genomic_DNA"/>
</dbReference>
<comment type="caution">
    <text evidence="12">The sequence shown here is derived from an EMBL/GenBank/DDBJ whole genome shotgun (WGS) entry which is preliminary data.</text>
</comment>
<evidence type="ECO:0000259" key="11">
    <source>
        <dbReference type="Pfam" id="PF02742"/>
    </source>
</evidence>
<dbReference type="SMART" id="SM00529">
    <property type="entry name" value="HTH_DTXR"/>
    <property type="match status" value="1"/>
</dbReference>
<feature type="transmembrane region" description="Helical" evidence="10">
    <location>
        <begin position="105"/>
        <end position="123"/>
    </location>
</feature>
<evidence type="ECO:0000313" key="13">
    <source>
        <dbReference type="Proteomes" id="UP000317238"/>
    </source>
</evidence>
<feature type="transmembrane region" description="Helical" evidence="10">
    <location>
        <begin position="206"/>
        <end position="224"/>
    </location>
</feature>
<dbReference type="AlphaFoldDB" id="A0A5C5Y4J2"/>
<dbReference type="Proteomes" id="UP000317238">
    <property type="component" value="Unassembled WGS sequence"/>
</dbReference>
<dbReference type="Gene3D" id="1.10.10.10">
    <property type="entry name" value="Winged helix-like DNA-binding domain superfamily/Winged helix DNA-binding domain"/>
    <property type="match status" value="1"/>
</dbReference>
<evidence type="ECO:0000256" key="5">
    <source>
        <dbReference type="ARBA" id="ARBA00022692"/>
    </source>
</evidence>
<gene>
    <name evidence="12" type="primary">mntB_2</name>
    <name evidence="12" type="ORF">Pan14r_15100</name>
</gene>
<name>A0A5C5Y4J2_9PLAN</name>
<dbReference type="GO" id="GO:0003700">
    <property type="term" value="F:DNA-binding transcription factor activity"/>
    <property type="evidence" value="ECO:0007669"/>
    <property type="project" value="InterPro"/>
</dbReference>
<dbReference type="OrthoDB" id="9788905at2"/>
<dbReference type="Pfam" id="PF00950">
    <property type="entry name" value="ABC-3"/>
    <property type="match status" value="1"/>
</dbReference>
<dbReference type="GO" id="GO:0046914">
    <property type="term" value="F:transition metal ion binding"/>
    <property type="evidence" value="ECO:0007669"/>
    <property type="project" value="InterPro"/>
</dbReference>
<feature type="transmembrane region" description="Helical" evidence="10">
    <location>
        <begin position="268"/>
        <end position="286"/>
    </location>
</feature>
<feature type="transmembrane region" description="Helical" evidence="10">
    <location>
        <begin position="244"/>
        <end position="262"/>
    </location>
</feature>
<feature type="domain" description="Iron dependent repressor metal binding and dimerisation" evidence="11">
    <location>
        <begin position="426"/>
        <end position="483"/>
    </location>
</feature>
<evidence type="ECO:0000256" key="2">
    <source>
        <dbReference type="ARBA" id="ARBA00008034"/>
    </source>
</evidence>
<reference evidence="12 13" key="1">
    <citation type="submission" date="2019-02" db="EMBL/GenBank/DDBJ databases">
        <title>Deep-cultivation of Planctomycetes and their phenomic and genomic characterization uncovers novel biology.</title>
        <authorList>
            <person name="Wiegand S."/>
            <person name="Jogler M."/>
            <person name="Boedeker C."/>
            <person name="Pinto D."/>
            <person name="Vollmers J."/>
            <person name="Rivas-Marin E."/>
            <person name="Kohn T."/>
            <person name="Peeters S.H."/>
            <person name="Heuer A."/>
            <person name="Rast P."/>
            <person name="Oberbeckmann S."/>
            <person name="Bunk B."/>
            <person name="Jeske O."/>
            <person name="Meyerdierks A."/>
            <person name="Storesund J.E."/>
            <person name="Kallscheuer N."/>
            <person name="Luecker S."/>
            <person name="Lage O.M."/>
            <person name="Pohl T."/>
            <person name="Merkel B.J."/>
            <person name="Hornburger P."/>
            <person name="Mueller R.-W."/>
            <person name="Bruemmer F."/>
            <person name="Labrenz M."/>
            <person name="Spormann A.M."/>
            <person name="Op Den Camp H."/>
            <person name="Overmann J."/>
            <person name="Amann R."/>
            <person name="Jetten M.S.M."/>
            <person name="Mascher T."/>
            <person name="Medema M.H."/>
            <person name="Devos D.P."/>
            <person name="Kaster A.-K."/>
            <person name="Ovreas L."/>
            <person name="Rohde M."/>
            <person name="Galperin M.Y."/>
            <person name="Jogler C."/>
        </authorList>
    </citation>
    <scope>NUCLEOTIDE SEQUENCE [LARGE SCALE GENOMIC DNA]</scope>
    <source>
        <strain evidence="12 13">Pan14r</strain>
    </source>
</reference>
<keyword evidence="13" id="KW-1185">Reference proteome</keyword>
<feature type="transmembrane region" description="Helical" evidence="10">
    <location>
        <begin position="320"/>
        <end position="339"/>
    </location>
</feature>
<dbReference type="GO" id="GO:0055085">
    <property type="term" value="P:transmembrane transport"/>
    <property type="evidence" value="ECO:0007669"/>
    <property type="project" value="InterPro"/>
</dbReference>
<dbReference type="GO" id="GO:0043190">
    <property type="term" value="C:ATP-binding cassette (ABC) transporter complex"/>
    <property type="evidence" value="ECO:0007669"/>
    <property type="project" value="InterPro"/>
</dbReference>
<keyword evidence="7 10" id="KW-0472">Membrane</keyword>
<sequence length="525" mass="56402">MFIGGFQRGFLRRPFGSAAVGLVILVLLISVASGPTACAAEGTSTLTDRSVTWPTWSQWQRVLTFRDYNSRVVILGTAVLGCAGGLVGSFTLLRGRALLGDAISHASLPGIALAFLIASAVGLDGKSLPTLLFGATISGLIGVAVILLIRNLTRLHEDAALGIVLSVFFGAGIALLGIVQQTQTGHAAGLEAFIYGKTASMGLADAKWIIAASGVAVTLCVLLFKEFKLLCFDESFAASRGLPVLLLDIALMSLVVAVSIVGLQAVGLVLMIALLVIPAAAARFWTQRMAPMTLIAATLGAISGIIGAAMSALFSKLPSGAMIVLVCTAFFAFSMFLGPQKGILGRTLRRLRLNRKIERQHLLRAIYETLERDASGVPDRFREFLSMQTLLPVRSWTPRQLERTIDRAQDDDLVRFRDRDQHVRLTRAGVNEAARLTRQHRLWELYLINYADIAPGRVDRDADAIEHVLEPEVVAELEDLLQHSPSRVQVPESPHRLDHGGGDDASSGAKAGVDRNVSDSQETSP</sequence>
<dbReference type="PANTHER" id="PTHR30477">
    <property type="entry name" value="ABC-TRANSPORTER METAL-BINDING PROTEIN"/>
    <property type="match status" value="1"/>
</dbReference>
<dbReference type="InterPro" id="IPR022689">
    <property type="entry name" value="Iron_dep_repressor"/>
</dbReference>
<comment type="subcellular location">
    <subcellularLocation>
        <location evidence="1 8">Cell membrane</location>
        <topology evidence="1 8">Multi-pass membrane protein</topology>
    </subcellularLocation>
</comment>
<evidence type="ECO:0000256" key="8">
    <source>
        <dbReference type="RuleBase" id="RU003943"/>
    </source>
</evidence>
<evidence type="ECO:0000256" key="1">
    <source>
        <dbReference type="ARBA" id="ARBA00004651"/>
    </source>
</evidence>
<feature type="compositionally biased region" description="Basic and acidic residues" evidence="9">
    <location>
        <begin position="493"/>
        <end position="502"/>
    </location>
</feature>
<feature type="transmembrane region" description="Helical" evidence="10">
    <location>
        <begin position="129"/>
        <end position="149"/>
    </location>
</feature>
<keyword evidence="5 8" id="KW-0812">Transmembrane</keyword>
<dbReference type="InterPro" id="IPR001367">
    <property type="entry name" value="Fe_dep_repressor"/>
</dbReference>
<feature type="transmembrane region" description="Helical" evidence="10">
    <location>
        <begin position="293"/>
        <end position="314"/>
    </location>
</feature>
<keyword evidence="6 10" id="KW-1133">Transmembrane helix</keyword>
<dbReference type="InterPro" id="IPR001626">
    <property type="entry name" value="ABC_TroCD"/>
</dbReference>
<feature type="transmembrane region" description="Helical" evidence="10">
    <location>
        <begin position="161"/>
        <end position="179"/>
    </location>
</feature>
<protein>
    <submittedName>
        <fullName evidence="12">Manganese transport system membrane protein MntB</fullName>
    </submittedName>
</protein>
<comment type="similarity">
    <text evidence="2 8">Belongs to the ABC-3 integral membrane protein family.</text>
</comment>
<dbReference type="InterPro" id="IPR036388">
    <property type="entry name" value="WH-like_DNA-bd_sf"/>
</dbReference>
<evidence type="ECO:0000256" key="10">
    <source>
        <dbReference type="SAM" id="Phobius"/>
    </source>
</evidence>
<dbReference type="GO" id="GO:0046983">
    <property type="term" value="F:protein dimerization activity"/>
    <property type="evidence" value="ECO:0007669"/>
    <property type="project" value="InterPro"/>
</dbReference>
<evidence type="ECO:0000256" key="9">
    <source>
        <dbReference type="SAM" id="MobiDB-lite"/>
    </source>
</evidence>
<evidence type="ECO:0000256" key="6">
    <source>
        <dbReference type="ARBA" id="ARBA00022989"/>
    </source>
</evidence>
<dbReference type="Pfam" id="PF02742">
    <property type="entry name" value="Fe_dep_repr_C"/>
    <property type="match status" value="1"/>
</dbReference>
<proteinExistence type="inferred from homology"/>
<dbReference type="SUPFAM" id="SSF47979">
    <property type="entry name" value="Iron-dependent repressor protein, dimerization domain"/>
    <property type="match status" value="1"/>
</dbReference>
<dbReference type="InterPro" id="IPR036421">
    <property type="entry name" value="Fe_dep_repressor_sf"/>
</dbReference>
<feature type="transmembrane region" description="Helical" evidence="10">
    <location>
        <begin position="72"/>
        <end position="93"/>
    </location>
</feature>